<keyword evidence="2" id="KW-0238">DNA-binding</keyword>
<dbReference type="VEuPathDB" id="FungiDB:HMPREF1544_07639"/>
<evidence type="ECO:0000256" key="1">
    <source>
        <dbReference type="ARBA" id="ARBA00023015"/>
    </source>
</evidence>
<dbReference type="GO" id="GO:0045944">
    <property type="term" value="P:positive regulation of transcription by RNA polymerase II"/>
    <property type="evidence" value="ECO:0007669"/>
    <property type="project" value="TreeGrafter"/>
</dbReference>
<dbReference type="GO" id="GO:0090575">
    <property type="term" value="C:RNA polymerase II transcription regulator complex"/>
    <property type="evidence" value="ECO:0007669"/>
    <property type="project" value="TreeGrafter"/>
</dbReference>
<dbReference type="SMART" id="SM00353">
    <property type="entry name" value="HLH"/>
    <property type="match status" value="1"/>
</dbReference>
<evidence type="ECO:0000256" key="4">
    <source>
        <dbReference type="ARBA" id="ARBA00023163"/>
    </source>
</evidence>
<dbReference type="OMA" id="SASIHML"/>
<dbReference type="GO" id="GO:0003700">
    <property type="term" value="F:DNA-binding transcription factor activity"/>
    <property type="evidence" value="ECO:0007669"/>
    <property type="project" value="TreeGrafter"/>
</dbReference>
<name>S2K098_MUCC1</name>
<feature type="region of interest" description="Disordered" evidence="6">
    <location>
        <begin position="226"/>
        <end position="288"/>
    </location>
</feature>
<sequence length="354" mass="39931">MFPAQRGLYGHRSTMNQFAKPGYQFMNFDPFPFTNANLTADMTCPGNKSPLMQYPSSGDDLFDADMAKEDASNSLNTKKPLSKAERRAEHNAIERARRENLNTKFQSLAQALPNLINYRRPSKSQIVEKALDWVKQSISREERYRYQVMQLQRENKRLLAQLMQQPETPTASASMAAPATASAPLLRQQSMQMPSVPMMNTSSSNTHIPNMYTDLSSNNGWSINNTNQYMVPTPQMTPYSSTEELTKQDFSSKSDDEDNGSSANEDDTEYQSSPRNPSYLEHGSPQNQYEVGHQQNHHALMAAELYPVGFQTNNTHFDTNMMNTWNTSKYSPSMMNSGKIDSGLGSRSASIHML</sequence>
<evidence type="ECO:0000313" key="9">
    <source>
        <dbReference type="Proteomes" id="UP000014254"/>
    </source>
</evidence>
<reference evidence="9" key="1">
    <citation type="submission" date="2013-05" db="EMBL/GenBank/DDBJ databases">
        <title>The Genome sequence of Mucor circinelloides f. circinelloides 1006PhL.</title>
        <authorList>
            <consortium name="The Broad Institute Genomics Platform"/>
            <person name="Cuomo C."/>
            <person name="Earl A."/>
            <person name="Findley K."/>
            <person name="Lee S.C."/>
            <person name="Walker B."/>
            <person name="Young S."/>
            <person name="Zeng Q."/>
            <person name="Gargeya S."/>
            <person name="Fitzgerald M."/>
            <person name="Haas B."/>
            <person name="Abouelleil A."/>
            <person name="Allen A.W."/>
            <person name="Alvarado L."/>
            <person name="Arachchi H.M."/>
            <person name="Berlin A.M."/>
            <person name="Chapman S.B."/>
            <person name="Gainer-Dewar J."/>
            <person name="Goldberg J."/>
            <person name="Griggs A."/>
            <person name="Gujja S."/>
            <person name="Hansen M."/>
            <person name="Howarth C."/>
            <person name="Imamovic A."/>
            <person name="Ireland A."/>
            <person name="Larimer J."/>
            <person name="McCowan C."/>
            <person name="Murphy C."/>
            <person name="Pearson M."/>
            <person name="Poon T.W."/>
            <person name="Priest M."/>
            <person name="Roberts A."/>
            <person name="Saif S."/>
            <person name="Shea T."/>
            <person name="Sisk P."/>
            <person name="Sykes S."/>
            <person name="Wortman J."/>
            <person name="Nusbaum C."/>
            <person name="Birren B."/>
        </authorList>
    </citation>
    <scope>NUCLEOTIDE SEQUENCE [LARGE SCALE GENOMIC DNA]</scope>
    <source>
        <strain evidence="9">1006PhL</strain>
    </source>
</reference>
<keyword evidence="9" id="KW-1185">Reference proteome</keyword>
<dbReference type="PANTHER" id="PTHR10328">
    <property type="entry name" value="PROTEIN MAX MYC-ASSOCIATED FACTOR X"/>
    <property type="match status" value="1"/>
</dbReference>
<dbReference type="OrthoDB" id="8964853at2759"/>
<keyword evidence="5" id="KW-0539">Nucleus</keyword>
<feature type="compositionally biased region" description="Polar residues" evidence="6">
    <location>
        <begin position="226"/>
        <end position="243"/>
    </location>
</feature>
<feature type="domain" description="BHLH" evidence="7">
    <location>
        <begin position="85"/>
        <end position="137"/>
    </location>
</feature>
<evidence type="ECO:0000256" key="6">
    <source>
        <dbReference type="SAM" id="MobiDB-lite"/>
    </source>
</evidence>
<evidence type="ECO:0000259" key="7">
    <source>
        <dbReference type="PROSITE" id="PS50888"/>
    </source>
</evidence>
<feature type="compositionally biased region" description="Basic and acidic residues" evidence="6">
    <location>
        <begin position="244"/>
        <end position="254"/>
    </location>
</feature>
<dbReference type="GO" id="GO:0003677">
    <property type="term" value="F:DNA binding"/>
    <property type="evidence" value="ECO:0007669"/>
    <property type="project" value="UniProtKB-KW"/>
</dbReference>
<dbReference type="eggNOG" id="KOG2483">
    <property type="taxonomic scope" value="Eukaryota"/>
</dbReference>
<dbReference type="Pfam" id="PF00010">
    <property type="entry name" value="HLH"/>
    <property type="match status" value="1"/>
</dbReference>
<dbReference type="InParanoid" id="S2K098"/>
<dbReference type="STRING" id="1220926.S2K098"/>
<organism evidence="8 9">
    <name type="scientific">Mucor circinelloides f. circinelloides (strain 1006PhL)</name>
    <name type="common">Mucormycosis agent</name>
    <name type="synonym">Calyptromyces circinelloides</name>
    <dbReference type="NCBI Taxonomy" id="1220926"/>
    <lineage>
        <taxon>Eukaryota</taxon>
        <taxon>Fungi</taxon>
        <taxon>Fungi incertae sedis</taxon>
        <taxon>Mucoromycota</taxon>
        <taxon>Mucoromycotina</taxon>
        <taxon>Mucoromycetes</taxon>
        <taxon>Mucorales</taxon>
        <taxon>Mucorineae</taxon>
        <taxon>Mucoraceae</taxon>
        <taxon>Mucor</taxon>
    </lineage>
</organism>
<keyword evidence="1" id="KW-0805">Transcription regulation</keyword>
<dbReference type="InterPro" id="IPR036638">
    <property type="entry name" value="HLH_DNA-bd_sf"/>
</dbReference>
<gene>
    <name evidence="8" type="ORF">HMPREF1544_07639</name>
</gene>
<feature type="region of interest" description="Disordered" evidence="6">
    <location>
        <begin position="164"/>
        <end position="183"/>
    </location>
</feature>
<dbReference type="PANTHER" id="PTHR10328:SF3">
    <property type="entry name" value="PROTEIN MAX"/>
    <property type="match status" value="1"/>
</dbReference>
<dbReference type="GO" id="GO:0046983">
    <property type="term" value="F:protein dimerization activity"/>
    <property type="evidence" value="ECO:0007669"/>
    <property type="project" value="InterPro"/>
</dbReference>
<dbReference type="Gene3D" id="4.10.280.10">
    <property type="entry name" value="Helix-loop-helix DNA-binding domain"/>
    <property type="match status" value="1"/>
</dbReference>
<dbReference type="EMBL" id="KE124009">
    <property type="protein sequence ID" value="EPB85550.1"/>
    <property type="molecule type" value="Genomic_DNA"/>
</dbReference>
<evidence type="ECO:0000256" key="5">
    <source>
        <dbReference type="ARBA" id="ARBA00023242"/>
    </source>
</evidence>
<dbReference type="SUPFAM" id="SSF47459">
    <property type="entry name" value="HLH, helix-loop-helix DNA-binding domain"/>
    <property type="match status" value="1"/>
</dbReference>
<feature type="compositionally biased region" description="Acidic residues" evidence="6">
    <location>
        <begin position="255"/>
        <end position="269"/>
    </location>
</feature>
<protein>
    <recommendedName>
        <fullName evidence="7">BHLH domain-containing protein</fullName>
    </recommendedName>
</protein>
<dbReference type="AlphaFoldDB" id="S2K098"/>
<keyword evidence="4" id="KW-0804">Transcription</keyword>
<dbReference type="PROSITE" id="PS50888">
    <property type="entry name" value="BHLH"/>
    <property type="match status" value="1"/>
</dbReference>
<dbReference type="InterPro" id="IPR011598">
    <property type="entry name" value="bHLH_dom"/>
</dbReference>
<dbReference type="Proteomes" id="UP000014254">
    <property type="component" value="Unassembled WGS sequence"/>
</dbReference>
<evidence type="ECO:0000313" key="8">
    <source>
        <dbReference type="EMBL" id="EPB85550.1"/>
    </source>
</evidence>
<evidence type="ECO:0000256" key="2">
    <source>
        <dbReference type="ARBA" id="ARBA00023125"/>
    </source>
</evidence>
<feature type="compositionally biased region" description="Low complexity" evidence="6">
    <location>
        <begin position="168"/>
        <end position="183"/>
    </location>
</feature>
<evidence type="ECO:0000256" key="3">
    <source>
        <dbReference type="ARBA" id="ARBA00023159"/>
    </source>
</evidence>
<proteinExistence type="predicted"/>
<accession>S2K098</accession>
<keyword evidence="3" id="KW-0010">Activator</keyword>